<keyword evidence="1" id="KW-0812">Transmembrane</keyword>
<accession>A0A1N6F8N8</accession>
<keyword evidence="3" id="KW-1185">Reference proteome</keyword>
<sequence length="219" mass="24481">MHEHAINLFQYLTLFIAVVGLLLSCWNFYFNQLRPPTLSISLGSKAVLGTNPNGTSIFIPTTFTNEANKPGKITDAHLLVTQSGADHEGHLIRWDSFRKLNNSTPGTTWVQESLAYPLSVMGKSAISKTIQFDWTIDNSIFTQAGVYQLEIFATQGHTSKKIHTSCKVTINQETLKTLLAPTQQPPQRINRIAYIDLTPDSPLNRKISRKDALKILEKS</sequence>
<dbReference type="RefSeq" id="WP_074216018.1">
    <property type="nucleotide sequence ID" value="NZ_FSRG01000004.1"/>
</dbReference>
<protein>
    <submittedName>
        <fullName evidence="2">Uncharacterized protein</fullName>
    </submittedName>
</protein>
<dbReference type="Proteomes" id="UP000184694">
    <property type="component" value="Unassembled WGS sequence"/>
</dbReference>
<name>A0A1N6F8N8_9BACT</name>
<keyword evidence="1" id="KW-0472">Membrane</keyword>
<dbReference type="EMBL" id="FSRG01000004">
    <property type="protein sequence ID" value="SIN91641.1"/>
    <property type="molecule type" value="Genomic_DNA"/>
</dbReference>
<evidence type="ECO:0000256" key="1">
    <source>
        <dbReference type="SAM" id="Phobius"/>
    </source>
</evidence>
<proteinExistence type="predicted"/>
<keyword evidence="1" id="KW-1133">Transmembrane helix</keyword>
<evidence type="ECO:0000313" key="2">
    <source>
        <dbReference type="EMBL" id="SIN91641.1"/>
    </source>
</evidence>
<feature type="transmembrane region" description="Helical" evidence="1">
    <location>
        <begin position="12"/>
        <end position="30"/>
    </location>
</feature>
<gene>
    <name evidence="2" type="ORF">SAMN02745161_1169</name>
</gene>
<evidence type="ECO:0000313" key="3">
    <source>
        <dbReference type="Proteomes" id="UP000184694"/>
    </source>
</evidence>
<dbReference type="AlphaFoldDB" id="A0A1N6F8N8"/>
<organism evidence="2 3">
    <name type="scientific">Halodesulfovibrio marinisediminis DSM 17456</name>
    <dbReference type="NCBI Taxonomy" id="1121457"/>
    <lineage>
        <taxon>Bacteria</taxon>
        <taxon>Pseudomonadati</taxon>
        <taxon>Thermodesulfobacteriota</taxon>
        <taxon>Desulfovibrionia</taxon>
        <taxon>Desulfovibrionales</taxon>
        <taxon>Desulfovibrionaceae</taxon>
        <taxon>Halodesulfovibrio</taxon>
    </lineage>
</organism>
<reference evidence="3" key="1">
    <citation type="submission" date="2016-11" db="EMBL/GenBank/DDBJ databases">
        <authorList>
            <person name="Varghese N."/>
            <person name="Submissions S."/>
        </authorList>
    </citation>
    <scope>NUCLEOTIDE SEQUENCE [LARGE SCALE GENOMIC DNA]</scope>
    <source>
        <strain evidence="3">DSM 17456</strain>
    </source>
</reference>